<keyword evidence="8 17" id="KW-0067">ATP-binding</keyword>
<evidence type="ECO:0000256" key="5">
    <source>
        <dbReference type="ARBA" id="ARBA00022490"/>
    </source>
</evidence>
<dbReference type="Pfam" id="PF02403">
    <property type="entry name" value="Seryl_tRNA_N"/>
    <property type="match status" value="1"/>
</dbReference>
<gene>
    <name evidence="20" type="ORF">GBAR_LOCUS6647</name>
</gene>
<dbReference type="Gene3D" id="3.30.930.10">
    <property type="entry name" value="Bira Bifunctional Protein, Domain 2"/>
    <property type="match status" value="1"/>
</dbReference>
<dbReference type="SUPFAM" id="SSF55681">
    <property type="entry name" value="Class II aaRS and biotin synthetases"/>
    <property type="match status" value="1"/>
</dbReference>
<dbReference type="Proteomes" id="UP001174909">
    <property type="component" value="Unassembled WGS sequence"/>
</dbReference>
<evidence type="ECO:0000256" key="7">
    <source>
        <dbReference type="ARBA" id="ARBA00022741"/>
    </source>
</evidence>
<feature type="binding site" evidence="16">
    <location>
        <position position="274"/>
    </location>
    <ligand>
        <name>L-serine</name>
        <dbReference type="ChEBI" id="CHEBI:33384"/>
    </ligand>
</feature>
<dbReference type="PIRSF" id="PIRSF001529">
    <property type="entry name" value="Ser-tRNA-synth_IIa"/>
    <property type="match status" value="1"/>
</dbReference>
<evidence type="ECO:0000256" key="3">
    <source>
        <dbReference type="ARBA" id="ARBA00010728"/>
    </source>
</evidence>
<dbReference type="SUPFAM" id="SSF46589">
    <property type="entry name" value="tRNA-binding arm"/>
    <property type="match status" value="1"/>
</dbReference>
<evidence type="ECO:0000259" key="19">
    <source>
        <dbReference type="PROSITE" id="PS50862"/>
    </source>
</evidence>
<feature type="domain" description="Aminoacyl-transfer RNA synthetases class-II family profile" evidence="19">
    <location>
        <begin position="155"/>
        <end position="362"/>
    </location>
</feature>
<reference evidence="20" key="1">
    <citation type="submission" date="2023-03" db="EMBL/GenBank/DDBJ databases">
        <authorList>
            <person name="Steffen K."/>
            <person name="Cardenas P."/>
        </authorList>
    </citation>
    <scope>NUCLEOTIDE SEQUENCE</scope>
</reference>
<evidence type="ECO:0000256" key="2">
    <source>
        <dbReference type="ARBA" id="ARBA00005045"/>
    </source>
</evidence>
<evidence type="ECO:0000256" key="17">
    <source>
        <dbReference type="PIRSR" id="PIRSR001529-2"/>
    </source>
</evidence>
<comment type="catalytic activity">
    <reaction evidence="15">
        <text>tRNA(Ser) + L-serine + ATP = L-seryl-tRNA(Ser) + AMP + diphosphate + H(+)</text>
        <dbReference type="Rhea" id="RHEA:12292"/>
        <dbReference type="Rhea" id="RHEA-COMP:9669"/>
        <dbReference type="Rhea" id="RHEA-COMP:9703"/>
        <dbReference type="ChEBI" id="CHEBI:15378"/>
        <dbReference type="ChEBI" id="CHEBI:30616"/>
        <dbReference type="ChEBI" id="CHEBI:33019"/>
        <dbReference type="ChEBI" id="CHEBI:33384"/>
        <dbReference type="ChEBI" id="CHEBI:78442"/>
        <dbReference type="ChEBI" id="CHEBI:78533"/>
        <dbReference type="ChEBI" id="CHEBI:456215"/>
        <dbReference type="EC" id="6.1.1.11"/>
    </reaction>
</comment>
<evidence type="ECO:0000256" key="10">
    <source>
        <dbReference type="ARBA" id="ARBA00023146"/>
    </source>
</evidence>
<dbReference type="InterPro" id="IPR002314">
    <property type="entry name" value="aa-tRNA-synt_IIb"/>
</dbReference>
<feature type="binding site" evidence="16">
    <location>
        <position position="220"/>
    </location>
    <ligand>
        <name>L-serine</name>
        <dbReference type="ChEBI" id="CHEBI:33384"/>
    </ligand>
</feature>
<feature type="binding site" evidence="16">
    <location>
        <position position="251"/>
    </location>
    <ligand>
        <name>L-serine</name>
        <dbReference type="ChEBI" id="CHEBI:33384"/>
    </ligand>
</feature>
<dbReference type="AlphaFoldDB" id="A0AA35RFG4"/>
<dbReference type="PANTHER" id="PTHR43697">
    <property type="entry name" value="SERYL-TRNA SYNTHETASE"/>
    <property type="match status" value="1"/>
</dbReference>
<feature type="binding site" evidence="17">
    <location>
        <begin position="251"/>
        <end position="253"/>
    </location>
    <ligand>
        <name>ATP</name>
        <dbReference type="ChEBI" id="CHEBI:30616"/>
    </ligand>
</feature>
<dbReference type="InterPro" id="IPR045864">
    <property type="entry name" value="aa-tRNA-synth_II/BPL/LPL"/>
</dbReference>
<dbReference type="GO" id="GO:0005524">
    <property type="term" value="F:ATP binding"/>
    <property type="evidence" value="ECO:0007669"/>
    <property type="project" value="UniProtKB-KW"/>
</dbReference>
<dbReference type="InterPro" id="IPR042103">
    <property type="entry name" value="SerRS_1_N_sf"/>
</dbReference>
<evidence type="ECO:0000313" key="21">
    <source>
        <dbReference type="Proteomes" id="UP001174909"/>
    </source>
</evidence>
<evidence type="ECO:0000256" key="11">
    <source>
        <dbReference type="ARBA" id="ARBA00031113"/>
    </source>
</evidence>
<keyword evidence="7" id="KW-0547">Nucleotide-binding</keyword>
<evidence type="ECO:0000256" key="15">
    <source>
        <dbReference type="ARBA" id="ARBA00048823"/>
    </source>
</evidence>
<dbReference type="PROSITE" id="PS50862">
    <property type="entry name" value="AA_TRNA_LIGASE_II"/>
    <property type="match status" value="1"/>
</dbReference>
<evidence type="ECO:0000256" key="12">
    <source>
        <dbReference type="ARBA" id="ARBA00033352"/>
    </source>
</evidence>
<keyword evidence="10" id="KW-0030">Aminoacyl-tRNA synthetase</keyword>
<keyword evidence="6 20" id="KW-0436">Ligase</keyword>
<evidence type="ECO:0000256" key="9">
    <source>
        <dbReference type="ARBA" id="ARBA00022917"/>
    </source>
</evidence>
<dbReference type="InterPro" id="IPR006195">
    <property type="entry name" value="aa-tRNA-synth_II"/>
</dbReference>
<dbReference type="CDD" id="cd00770">
    <property type="entry name" value="SerRS_core"/>
    <property type="match status" value="1"/>
</dbReference>
<accession>A0AA35RFG4</accession>
<evidence type="ECO:0000256" key="16">
    <source>
        <dbReference type="PIRSR" id="PIRSR001529-1"/>
    </source>
</evidence>
<dbReference type="Gene3D" id="1.10.287.40">
    <property type="entry name" value="Serine-tRNA synthetase, tRNA binding domain"/>
    <property type="match status" value="1"/>
</dbReference>
<feature type="binding site" evidence="16">
    <location>
        <position position="372"/>
    </location>
    <ligand>
        <name>L-serine</name>
        <dbReference type="ChEBI" id="CHEBI:33384"/>
    </ligand>
</feature>
<evidence type="ECO:0000256" key="14">
    <source>
        <dbReference type="ARBA" id="ARBA00047929"/>
    </source>
</evidence>
<dbReference type="EC" id="6.1.1.11" evidence="4"/>
<feature type="coiled-coil region" evidence="18">
    <location>
        <begin position="31"/>
        <end position="79"/>
    </location>
</feature>
<feature type="non-terminal residue" evidence="20">
    <location>
        <position position="391"/>
    </location>
</feature>
<comment type="caution">
    <text evidence="20">The sequence shown here is derived from an EMBL/GenBank/DDBJ whole genome shotgun (WGS) entry which is preliminary data.</text>
</comment>
<dbReference type="InterPro" id="IPR002317">
    <property type="entry name" value="Ser-tRNA-ligase_type_1"/>
</dbReference>
<organism evidence="20 21">
    <name type="scientific">Geodia barretti</name>
    <name type="common">Barrett's horny sponge</name>
    <dbReference type="NCBI Taxonomy" id="519541"/>
    <lineage>
        <taxon>Eukaryota</taxon>
        <taxon>Metazoa</taxon>
        <taxon>Porifera</taxon>
        <taxon>Demospongiae</taxon>
        <taxon>Heteroscleromorpha</taxon>
        <taxon>Tetractinellida</taxon>
        <taxon>Astrophorina</taxon>
        <taxon>Geodiidae</taxon>
        <taxon>Geodia</taxon>
    </lineage>
</organism>
<comment type="pathway">
    <text evidence="2">Aminoacyl-tRNA biosynthesis; selenocysteinyl-tRNA(Sec) biosynthesis; L-seryl-tRNA(Sec) from L-serine and tRNA(Sec): step 1/1.</text>
</comment>
<comment type="similarity">
    <text evidence="3">Belongs to the class-II aminoacyl-tRNA synthetase family. Type-1 seryl-tRNA synthetase subfamily.</text>
</comment>
<evidence type="ECO:0000256" key="6">
    <source>
        <dbReference type="ARBA" id="ARBA00022598"/>
    </source>
</evidence>
<dbReference type="GO" id="GO:0004828">
    <property type="term" value="F:serine-tRNA ligase activity"/>
    <property type="evidence" value="ECO:0007669"/>
    <property type="project" value="UniProtKB-EC"/>
</dbReference>
<feature type="binding site" evidence="17">
    <location>
        <begin position="338"/>
        <end position="341"/>
    </location>
    <ligand>
        <name>ATP</name>
        <dbReference type="ChEBI" id="CHEBI:30616"/>
    </ligand>
</feature>
<evidence type="ECO:0000313" key="20">
    <source>
        <dbReference type="EMBL" id="CAI8009982.1"/>
    </source>
</evidence>
<comment type="catalytic activity">
    <reaction evidence="14">
        <text>tRNA(Sec) + L-serine + ATP = L-seryl-tRNA(Sec) + AMP + diphosphate + H(+)</text>
        <dbReference type="Rhea" id="RHEA:42580"/>
        <dbReference type="Rhea" id="RHEA-COMP:9742"/>
        <dbReference type="Rhea" id="RHEA-COMP:10128"/>
        <dbReference type="ChEBI" id="CHEBI:15378"/>
        <dbReference type="ChEBI" id="CHEBI:30616"/>
        <dbReference type="ChEBI" id="CHEBI:33019"/>
        <dbReference type="ChEBI" id="CHEBI:33384"/>
        <dbReference type="ChEBI" id="CHEBI:78442"/>
        <dbReference type="ChEBI" id="CHEBI:78533"/>
        <dbReference type="ChEBI" id="CHEBI:456215"/>
        <dbReference type="EC" id="6.1.1.11"/>
    </reaction>
</comment>
<dbReference type="InterPro" id="IPR033729">
    <property type="entry name" value="SerRS_core"/>
</dbReference>
<keyword evidence="5" id="KW-0963">Cytoplasm</keyword>
<keyword evidence="18" id="KW-0175">Coiled coil</keyword>
<keyword evidence="21" id="KW-1185">Reference proteome</keyword>
<dbReference type="PANTHER" id="PTHR43697:SF1">
    <property type="entry name" value="SERINE--TRNA LIGASE"/>
    <property type="match status" value="1"/>
</dbReference>
<comment type="subcellular location">
    <subcellularLocation>
        <location evidence="1">Cytoplasm</location>
    </subcellularLocation>
</comment>
<dbReference type="InterPro" id="IPR015866">
    <property type="entry name" value="Ser-tRNA-synth_1_N"/>
</dbReference>
<dbReference type="InterPro" id="IPR010978">
    <property type="entry name" value="tRNA-bd_arm"/>
</dbReference>
<evidence type="ECO:0000256" key="18">
    <source>
        <dbReference type="SAM" id="Coils"/>
    </source>
</evidence>
<proteinExistence type="inferred from homology"/>
<evidence type="ECO:0000256" key="13">
    <source>
        <dbReference type="ARBA" id="ARBA00039158"/>
    </source>
</evidence>
<dbReference type="PRINTS" id="PR00981">
    <property type="entry name" value="TRNASYNTHSER"/>
</dbReference>
<dbReference type="GO" id="GO:0005737">
    <property type="term" value="C:cytoplasm"/>
    <property type="evidence" value="ECO:0007669"/>
    <property type="project" value="UniProtKB-SubCell"/>
</dbReference>
<name>A0AA35RFG4_GEOBA</name>
<dbReference type="EMBL" id="CASHTH010000999">
    <property type="protein sequence ID" value="CAI8009982.1"/>
    <property type="molecule type" value="Genomic_DNA"/>
</dbReference>
<evidence type="ECO:0000256" key="4">
    <source>
        <dbReference type="ARBA" id="ARBA00012840"/>
    </source>
</evidence>
<protein>
    <recommendedName>
        <fullName evidence="13">Serine--tRNA ligase</fullName>
        <ecNumber evidence="4">6.1.1.11</ecNumber>
    </recommendedName>
    <alternativeName>
        <fullName evidence="11">Seryl-tRNA synthetase</fullName>
    </alternativeName>
    <alternativeName>
        <fullName evidence="12">Seryl-tRNA(Ser/Sec) synthetase</fullName>
    </alternativeName>
</protein>
<sequence>MLTDRHTEADLDRLIKLDTRWRENLTHTQSLKAHQNQVSQQIAERKKAKQDATETIAEMRELSQKIKELTVENNDTKAEIDAILLTIPNMPEASTPVGTSEDDNIEIKTWGELPSFDFELKPHWEIAEQLDIVDFQRGAKVAGSNFVLFKGLGARLERALIQFMLDLHTTQHGYTEISPPFLANRPTMTGTGQLPKFESDMYRCDRDEENPDSDLFLIPTAEVPVTNLFAGEILSGEDLPIYYTAYTPCFRREAGAYGKDTRGLQRLHQFDKVEMVKFTTPETSYAEHETLLANAESVLQALGLPYRVVQHCTVELGFAAAKCYDIEVWAPARQRFLEVSSCSNFEDFQARRANIRFRREAGAKPEFIHTLNASGTASAACRHRAAGDVSE</sequence>
<dbReference type="NCBIfam" id="TIGR00414">
    <property type="entry name" value="serS"/>
    <property type="match status" value="1"/>
</dbReference>
<dbReference type="GO" id="GO:0006434">
    <property type="term" value="P:seryl-tRNA aminoacylation"/>
    <property type="evidence" value="ECO:0007669"/>
    <property type="project" value="InterPro"/>
</dbReference>
<keyword evidence="9" id="KW-0648">Protein biosynthesis</keyword>
<dbReference type="Pfam" id="PF00587">
    <property type="entry name" value="tRNA-synt_2b"/>
    <property type="match status" value="1"/>
</dbReference>
<evidence type="ECO:0000256" key="1">
    <source>
        <dbReference type="ARBA" id="ARBA00004496"/>
    </source>
</evidence>
<evidence type="ECO:0000256" key="8">
    <source>
        <dbReference type="ARBA" id="ARBA00022840"/>
    </source>
</evidence>